<reference evidence="2" key="1">
    <citation type="journal article" date="2018" name="Genome Biol. Evol.">
        <title>Genomics and development of Lentinus tigrinus, a white-rot wood-decaying mushroom with dimorphic fruiting bodies.</title>
        <authorList>
            <person name="Wu B."/>
            <person name="Xu Z."/>
            <person name="Knudson A."/>
            <person name="Carlson A."/>
            <person name="Chen N."/>
            <person name="Kovaka S."/>
            <person name="LaButti K."/>
            <person name="Lipzen A."/>
            <person name="Pennachio C."/>
            <person name="Riley R."/>
            <person name="Schakwitz W."/>
            <person name="Umezawa K."/>
            <person name="Ohm R.A."/>
            <person name="Grigoriev I.V."/>
            <person name="Nagy L.G."/>
            <person name="Gibbons J."/>
            <person name="Hibbett D."/>
        </authorList>
    </citation>
    <scope>NUCLEOTIDE SEQUENCE [LARGE SCALE GENOMIC DNA]</scope>
    <source>
        <strain evidence="2">ALCF2SS1-6</strain>
    </source>
</reference>
<feature type="compositionally biased region" description="Acidic residues" evidence="1">
    <location>
        <begin position="24"/>
        <end position="45"/>
    </location>
</feature>
<sequence>MDVDPLPFEGDYFGEYEPGFFDDATVEEVPDSPDSDSDEESDEFIPPDSWEPPIRGVPVHSVSCGPEDPLEPLPGPAIPSHAQREAIERTARVKTHVVRFRSTGAGAPMPPGSFSEAAASASTYYAYMSSVDATKTGNPYAPFKSRLDWQVARWGKLRGSGSTAFTEFLEIEGVAERLALSYKNTRELNKLVDKKLPNARPQFRREEIIVGGEAFEVYARDVLECVEALFGDPEFAPLLLLVPERHYADEDRTIRVYFDINTGKWWWATQKEIEKTNPGATVIPIIISSDKTQLTVFGNKTAYPVYMTIGNLPKDIRCKPSRRGQILLAYLPTTRLLHITNKAARRRMLANLFHGCLSQILEPLAAVGLTGMPIASGDGIVRRGHPILAVYVGDYPEQVLVTCCKTGECPKCPVPRDEVGDTCDTSRPLRKLQEVLDALDTLDEGPRAFKKACEAIGFKPIAQPFWANLPYTNIYYAITPDILHQLYQGVVKHLISWIREAFGDEEIDARCRRFPPNHHLRHFSKGISNMSRVTGKEHQDICRILLGLIVGLPLPNGISSVRLVRATRAVLDFLYLAQYTTHTSRTLRLLDDALEAFHANKSIFIDLGIRDHFHLPKLHSLDHYRRSIEFYGTTDNYDTQYSERLHIDMAKDAYRATNKKDELTQMTKWLERREKILRHEKYIAWQMLPVTTHLPPPTVAAALPQRRIEMTRHPSVKAVPLDHLGERYGALYFRDALSRFVVQHNHPEYTRAQLERASASVYFNFHKIPAFHKVKFWLDDPHGFPDADLRDVIHCRPICQNKYGDDIPGRFDTALVRLPGVELAGVQGFCVAQVRLVFKLPDKAMPELFPHLPVAQQPNHLAYVEWFTPFDATAAHHGLYKVKRSIRGRARLASVIPVEQLYRSCHLLPEFGPVAPRDWTTYNILDACPSFLVNSFSDRHMYKLMY</sequence>
<dbReference type="OrthoDB" id="3232438at2759"/>
<evidence type="ECO:0000256" key="1">
    <source>
        <dbReference type="SAM" id="MobiDB-lite"/>
    </source>
</evidence>
<name>A0A5C2SAU8_9APHY</name>
<gene>
    <name evidence="2" type="ORF">L227DRAFT_501121</name>
</gene>
<keyword evidence="3" id="KW-1185">Reference proteome</keyword>
<protein>
    <submittedName>
        <fullName evidence="2">Uncharacterized protein</fullName>
    </submittedName>
</protein>
<organism evidence="2 3">
    <name type="scientific">Lentinus tigrinus ALCF2SS1-6</name>
    <dbReference type="NCBI Taxonomy" id="1328759"/>
    <lineage>
        <taxon>Eukaryota</taxon>
        <taxon>Fungi</taxon>
        <taxon>Dikarya</taxon>
        <taxon>Basidiomycota</taxon>
        <taxon>Agaricomycotina</taxon>
        <taxon>Agaricomycetes</taxon>
        <taxon>Polyporales</taxon>
        <taxon>Polyporaceae</taxon>
        <taxon>Lentinus</taxon>
    </lineage>
</organism>
<dbReference type="InterPro" id="IPR041078">
    <property type="entry name" value="Plavaka"/>
</dbReference>
<feature type="region of interest" description="Disordered" evidence="1">
    <location>
        <begin position="1"/>
        <end position="83"/>
    </location>
</feature>
<dbReference type="Pfam" id="PF18759">
    <property type="entry name" value="Plavaka"/>
    <property type="match status" value="1"/>
</dbReference>
<dbReference type="EMBL" id="ML122264">
    <property type="protein sequence ID" value="RPD60883.1"/>
    <property type="molecule type" value="Genomic_DNA"/>
</dbReference>
<evidence type="ECO:0000313" key="2">
    <source>
        <dbReference type="EMBL" id="RPD60883.1"/>
    </source>
</evidence>
<proteinExistence type="predicted"/>
<dbReference type="STRING" id="1328759.A0A5C2SAU8"/>
<dbReference type="AlphaFoldDB" id="A0A5C2SAU8"/>
<accession>A0A5C2SAU8</accession>
<evidence type="ECO:0000313" key="3">
    <source>
        <dbReference type="Proteomes" id="UP000313359"/>
    </source>
</evidence>
<dbReference type="Proteomes" id="UP000313359">
    <property type="component" value="Unassembled WGS sequence"/>
</dbReference>